<reference evidence="1" key="1">
    <citation type="journal article" date="2015" name="Nature">
        <title>Complex archaea that bridge the gap between prokaryotes and eukaryotes.</title>
        <authorList>
            <person name="Spang A."/>
            <person name="Saw J.H."/>
            <person name="Jorgensen S.L."/>
            <person name="Zaremba-Niedzwiedzka K."/>
            <person name="Martijn J."/>
            <person name="Lind A.E."/>
            <person name="van Eijk R."/>
            <person name="Schleper C."/>
            <person name="Guy L."/>
            <person name="Ettema T.J."/>
        </authorList>
    </citation>
    <scope>NUCLEOTIDE SEQUENCE</scope>
</reference>
<name>A0A0F9CT28_9ZZZZ</name>
<evidence type="ECO:0000313" key="1">
    <source>
        <dbReference type="EMBL" id="KKL08791.1"/>
    </source>
</evidence>
<proteinExistence type="predicted"/>
<gene>
    <name evidence="1" type="ORF">LCGC14_2572330</name>
</gene>
<dbReference type="EMBL" id="LAZR01042737">
    <property type="protein sequence ID" value="KKL08791.1"/>
    <property type="molecule type" value="Genomic_DNA"/>
</dbReference>
<comment type="caution">
    <text evidence="1">The sequence shown here is derived from an EMBL/GenBank/DDBJ whole genome shotgun (WGS) entry which is preliminary data.</text>
</comment>
<accession>A0A0F9CT28</accession>
<organism evidence="1">
    <name type="scientific">marine sediment metagenome</name>
    <dbReference type="NCBI Taxonomy" id="412755"/>
    <lineage>
        <taxon>unclassified sequences</taxon>
        <taxon>metagenomes</taxon>
        <taxon>ecological metagenomes</taxon>
    </lineage>
</organism>
<sequence>MAKMMNPLNSKQFSRLRDAIKWSNTQLDYPREQRVQSIEQFVGSHHTEGGFDRPVPVNMLKLAVDIFVRMLAPKSPRGMIETRQRDKRALANTFELALNEIPRDIGYDLTQRRLITEALFSLGILRIGLETVDRVMGENYGKPFADLITIDDYFCDMTARHFDELRYEGCDYWVDFDVLKDDPDLRKKAKDGLGPDEYESVGPMGQRRAESIIGMNSPKTLTKQVWVREVFMHKENLLVTYGIKSEELLKVMDWDGPEHSPYYKLGFTFVPGNLFPLPPVAVWRDLHELGNALFRKLGAQADSQKSVLGFRGGDDGSVQAFQKAKDGDGITWTGADPQKLTAGGVEAATLAFYLQVRDLNSYFAGNLDSLGGLAPMTQTVGQDKLLGEAAGAQMRDMADNVIKFNREVFEAFAWYEWH</sequence>
<protein>
    <submittedName>
        <fullName evidence="1">Uncharacterized protein</fullName>
    </submittedName>
</protein>
<dbReference type="AlphaFoldDB" id="A0A0F9CT28"/>
<feature type="non-terminal residue" evidence="1">
    <location>
        <position position="418"/>
    </location>
</feature>